<evidence type="ECO:0008006" key="4">
    <source>
        <dbReference type="Google" id="ProtNLM"/>
    </source>
</evidence>
<feature type="region of interest" description="Disordered" evidence="1">
    <location>
        <begin position="299"/>
        <end position="338"/>
    </location>
</feature>
<dbReference type="EMBL" id="JACICC010000003">
    <property type="protein sequence ID" value="MBB3809629.1"/>
    <property type="molecule type" value="Genomic_DNA"/>
</dbReference>
<dbReference type="InterPro" id="IPR031482">
    <property type="entry name" value="CBP_BcsN"/>
</dbReference>
<evidence type="ECO:0000256" key="1">
    <source>
        <dbReference type="SAM" id="MobiDB-lite"/>
    </source>
</evidence>
<proteinExistence type="predicted"/>
<evidence type="ECO:0000313" key="2">
    <source>
        <dbReference type="EMBL" id="MBB3809629.1"/>
    </source>
</evidence>
<dbReference type="Proteomes" id="UP000537592">
    <property type="component" value="Unassembled WGS sequence"/>
</dbReference>
<name>A0A7W6EGQ4_9HYPH</name>
<gene>
    <name evidence="2" type="ORF">FHS81_001711</name>
</gene>
<dbReference type="Pfam" id="PF17038">
    <property type="entry name" value="CBP_BcsN"/>
    <property type="match status" value="1"/>
</dbReference>
<reference evidence="2 3" key="1">
    <citation type="submission" date="2020-08" db="EMBL/GenBank/DDBJ databases">
        <title>Genomic Encyclopedia of Type Strains, Phase IV (KMG-IV): sequencing the most valuable type-strain genomes for metagenomic binning, comparative biology and taxonomic classification.</title>
        <authorList>
            <person name="Goeker M."/>
        </authorList>
    </citation>
    <scope>NUCLEOTIDE SEQUENCE [LARGE SCALE GENOMIC DNA]</scope>
    <source>
        <strain evidence="2 3">DSM 28760</strain>
    </source>
</reference>
<accession>A0A7W6EGQ4</accession>
<organism evidence="2 3">
    <name type="scientific">Pseudochelatococcus contaminans</name>
    <dbReference type="NCBI Taxonomy" id="1538103"/>
    <lineage>
        <taxon>Bacteria</taxon>
        <taxon>Pseudomonadati</taxon>
        <taxon>Pseudomonadota</taxon>
        <taxon>Alphaproteobacteria</taxon>
        <taxon>Hyphomicrobiales</taxon>
        <taxon>Chelatococcaceae</taxon>
        <taxon>Pseudochelatococcus</taxon>
    </lineage>
</organism>
<comment type="caution">
    <text evidence="2">The sequence shown here is derived from an EMBL/GenBank/DDBJ whole genome shotgun (WGS) entry which is preliminary data.</text>
</comment>
<evidence type="ECO:0000313" key="3">
    <source>
        <dbReference type="Proteomes" id="UP000537592"/>
    </source>
</evidence>
<keyword evidence="3" id="KW-1185">Reference proteome</keyword>
<feature type="compositionally biased region" description="Polar residues" evidence="1">
    <location>
        <begin position="307"/>
        <end position="316"/>
    </location>
</feature>
<dbReference type="AlphaFoldDB" id="A0A7W6EGQ4"/>
<sequence>MEADTRMIGQPDKSLATSDAALGRFPISSFGRSDVARYARSFLVMAAASVCLSACATRFEPENLEIISQITEVPRSRAMIIPGPGRFGLVTVLERRYSNAYSQELLLETSARRPGQNNIRVAFVLPGSTTGPGEDELDLMRLSPETVSRDMSEQFPGVNMSISAFFVQNRFGPFGFATGRSAYGDNCVYAWQIIAPDRPLSLFSAPKGKINIRLQICDSTATTAEILDVMYNFTINAYLSQWNWMPLEDTPPLNPQFGEPGAEVRPVPLAPPEVLVVPAPAAVSASSGRRVRPETVIGSDDIFEYSTAPTRSSRSGTARDRDTDPVAIGNYPIVPPPP</sequence>
<protein>
    <recommendedName>
        <fullName evidence="4">Cellulose biosynthesis protein BcsN</fullName>
    </recommendedName>
</protein>
<dbReference type="RefSeq" id="WP_183751861.1">
    <property type="nucleotide sequence ID" value="NZ_JACICC010000003.1"/>
</dbReference>